<evidence type="ECO:0000313" key="1">
    <source>
        <dbReference type="EMBL" id="JAD69734.1"/>
    </source>
</evidence>
<protein>
    <submittedName>
        <fullName evidence="1">Uncharacterized protein</fullName>
    </submittedName>
</protein>
<reference evidence="1" key="2">
    <citation type="journal article" date="2015" name="Data Brief">
        <title>Shoot transcriptome of the giant reed, Arundo donax.</title>
        <authorList>
            <person name="Barrero R.A."/>
            <person name="Guerrero F.D."/>
            <person name="Moolhuijzen P."/>
            <person name="Goolsby J.A."/>
            <person name="Tidwell J."/>
            <person name="Bellgard S.E."/>
            <person name="Bellgard M.I."/>
        </authorList>
    </citation>
    <scope>NUCLEOTIDE SEQUENCE</scope>
    <source>
        <tissue evidence="1">Shoot tissue taken approximately 20 cm above the soil surface</tissue>
    </source>
</reference>
<dbReference type="EMBL" id="GBRH01228161">
    <property type="protein sequence ID" value="JAD69734.1"/>
    <property type="molecule type" value="Transcribed_RNA"/>
</dbReference>
<proteinExistence type="predicted"/>
<accession>A0A0A9C0C5</accession>
<reference evidence="1" key="1">
    <citation type="submission" date="2014-09" db="EMBL/GenBank/DDBJ databases">
        <authorList>
            <person name="Magalhaes I.L.F."/>
            <person name="Oliveira U."/>
            <person name="Santos F.R."/>
            <person name="Vidigal T.H.D.A."/>
            <person name="Brescovit A.D."/>
            <person name="Santos A.J."/>
        </authorList>
    </citation>
    <scope>NUCLEOTIDE SEQUENCE</scope>
    <source>
        <tissue evidence="1">Shoot tissue taken approximately 20 cm above the soil surface</tissue>
    </source>
</reference>
<name>A0A0A9C0C5_ARUDO</name>
<organism evidence="1">
    <name type="scientific">Arundo donax</name>
    <name type="common">Giant reed</name>
    <name type="synonym">Donax arundinaceus</name>
    <dbReference type="NCBI Taxonomy" id="35708"/>
    <lineage>
        <taxon>Eukaryota</taxon>
        <taxon>Viridiplantae</taxon>
        <taxon>Streptophyta</taxon>
        <taxon>Embryophyta</taxon>
        <taxon>Tracheophyta</taxon>
        <taxon>Spermatophyta</taxon>
        <taxon>Magnoliopsida</taxon>
        <taxon>Liliopsida</taxon>
        <taxon>Poales</taxon>
        <taxon>Poaceae</taxon>
        <taxon>PACMAD clade</taxon>
        <taxon>Arundinoideae</taxon>
        <taxon>Arundineae</taxon>
        <taxon>Arundo</taxon>
    </lineage>
</organism>
<sequence>MYTFKTSLSCLAIHFWNK</sequence>
<dbReference type="AlphaFoldDB" id="A0A0A9C0C5"/>